<feature type="coiled-coil region" evidence="7">
    <location>
        <begin position="430"/>
        <end position="463"/>
    </location>
</feature>
<dbReference type="Pfam" id="PF13868">
    <property type="entry name" value="TPH"/>
    <property type="match status" value="1"/>
</dbReference>
<evidence type="ECO:0000256" key="2">
    <source>
        <dbReference type="ARBA" id="ARBA00023054"/>
    </source>
</evidence>
<keyword evidence="2 7" id="KW-0175">Coiled coil</keyword>
<accession>A0AAD5T2U3</accession>
<keyword evidence="10" id="KW-1185">Reference proteome</keyword>
<feature type="coiled-coil region" evidence="7">
    <location>
        <begin position="58"/>
        <end position="142"/>
    </location>
</feature>
<comment type="caution">
    <text evidence="9">The sequence shown here is derived from an EMBL/GenBank/DDBJ whole genome shotgun (WGS) entry which is preliminary data.</text>
</comment>
<evidence type="ECO:0000256" key="5">
    <source>
        <dbReference type="ARBA" id="ARBA00033747"/>
    </source>
</evidence>
<gene>
    <name evidence="9" type="primary">CCDC11</name>
    <name evidence="9" type="ORF">HK100_011517</name>
</gene>
<evidence type="ECO:0000259" key="8">
    <source>
        <dbReference type="Pfam" id="PF13868"/>
    </source>
</evidence>
<evidence type="ECO:0000256" key="6">
    <source>
        <dbReference type="ARBA" id="ARBA00033773"/>
    </source>
</evidence>
<dbReference type="GO" id="GO:0005929">
    <property type="term" value="C:cilium"/>
    <property type="evidence" value="ECO:0007669"/>
    <property type="project" value="UniProtKB-SubCell"/>
</dbReference>
<name>A0AAD5T2U3_9FUNG</name>
<dbReference type="InterPro" id="IPR043597">
    <property type="entry name" value="TPH_dom"/>
</dbReference>
<keyword evidence="9" id="KW-0282">Flagellum</keyword>
<comment type="similarity">
    <text evidence="5">Belongs to the CFAP53 family.</text>
</comment>
<feature type="coiled-coil region" evidence="7">
    <location>
        <begin position="216"/>
        <end position="260"/>
    </location>
</feature>
<dbReference type="AlphaFoldDB" id="A0AAD5T2U3"/>
<evidence type="ECO:0000313" key="10">
    <source>
        <dbReference type="Proteomes" id="UP001211907"/>
    </source>
</evidence>
<organism evidence="9 10">
    <name type="scientific">Physocladia obscura</name>
    <dbReference type="NCBI Taxonomy" id="109957"/>
    <lineage>
        <taxon>Eukaryota</taxon>
        <taxon>Fungi</taxon>
        <taxon>Fungi incertae sedis</taxon>
        <taxon>Chytridiomycota</taxon>
        <taxon>Chytridiomycota incertae sedis</taxon>
        <taxon>Chytridiomycetes</taxon>
        <taxon>Chytridiales</taxon>
        <taxon>Chytriomycetaceae</taxon>
        <taxon>Physocladia</taxon>
    </lineage>
</organism>
<dbReference type="InterPro" id="IPR043596">
    <property type="entry name" value="CFAP53/TCHP"/>
</dbReference>
<sequence>MKKRAVGHHATGRNSDYLIINRRREEEQRTKMTETTQYYKTTLLASAFEEHTGMRIKNNQISRRLDEMKGRLAEQLEERRERLRTLIATDNERYSQELLDSEETRETVLAGMRARMEELKAKRETERKKIVEEKLLQRWRNECDDLRKIQSKVLEKKVAIARGDQLNEHQRKKEQELEEKRFYEYLWEQDRQKKIAREVAEKTKLSQMNAITVAMLDNQMDLLRQQQAREDQLKQEEALLMRQETEMRKLEDERNIRRKEEHQRLVRLELDKFNSLRLQARANEAKLALEEDLKFVNAVLALDESEKQDRNQRRAELRKEMQIFRAHLMELRQFEKDRDDEILRMEKVEADKLWTQRAEKWQKEQRARDKLLVEVLEGRKNQLLQTIERNRKEQEEVRLEREQILHQIEIANRVEALDKQRKDTLAQSYRESLEAQIETVEERKREARRLDKREELAMKLREQKYSELLAIETDLAWERPR</sequence>
<reference evidence="9" key="1">
    <citation type="submission" date="2020-05" db="EMBL/GenBank/DDBJ databases">
        <title>Phylogenomic resolution of chytrid fungi.</title>
        <authorList>
            <person name="Stajich J.E."/>
            <person name="Amses K."/>
            <person name="Simmons R."/>
            <person name="Seto K."/>
            <person name="Myers J."/>
            <person name="Bonds A."/>
            <person name="Quandt C.A."/>
            <person name="Barry K."/>
            <person name="Liu P."/>
            <person name="Grigoriev I."/>
            <person name="Longcore J.E."/>
            <person name="James T.Y."/>
        </authorList>
    </citation>
    <scope>NUCLEOTIDE SEQUENCE</scope>
    <source>
        <strain evidence="9">JEL0513</strain>
    </source>
</reference>
<dbReference type="EMBL" id="JADGJH010000721">
    <property type="protein sequence ID" value="KAJ3123694.1"/>
    <property type="molecule type" value="Genomic_DNA"/>
</dbReference>
<keyword evidence="4" id="KW-0966">Cell projection</keyword>
<feature type="domain" description="Trichohyalin-plectin-homology" evidence="8">
    <location>
        <begin position="139"/>
        <end position="470"/>
    </location>
</feature>
<comment type="subcellular location">
    <subcellularLocation>
        <location evidence="1">Cell projection</location>
        <location evidence="1">Cilium</location>
    </subcellularLocation>
</comment>
<protein>
    <recommendedName>
        <fullName evidence="6">Cilia- and flagella-associated protein 53</fullName>
    </recommendedName>
</protein>
<evidence type="ECO:0000256" key="1">
    <source>
        <dbReference type="ARBA" id="ARBA00004138"/>
    </source>
</evidence>
<feature type="coiled-coil region" evidence="7">
    <location>
        <begin position="331"/>
        <end position="400"/>
    </location>
</feature>
<dbReference type="PANTHER" id="PTHR31183:SF1">
    <property type="entry name" value="CILIA- AND FLAGELLA-ASSOCIATED PROTEIN 53"/>
    <property type="match status" value="1"/>
</dbReference>
<proteinExistence type="inferred from homology"/>
<dbReference type="Proteomes" id="UP001211907">
    <property type="component" value="Unassembled WGS sequence"/>
</dbReference>
<evidence type="ECO:0000256" key="4">
    <source>
        <dbReference type="ARBA" id="ARBA00023273"/>
    </source>
</evidence>
<evidence type="ECO:0000256" key="3">
    <source>
        <dbReference type="ARBA" id="ARBA00023069"/>
    </source>
</evidence>
<dbReference type="PANTHER" id="PTHR31183">
    <property type="entry name" value="TRICHOPLEIN KERATIN FILAMENT-BINDING PROTEIN FAMILY MEMBER"/>
    <property type="match status" value="1"/>
</dbReference>
<evidence type="ECO:0000256" key="7">
    <source>
        <dbReference type="SAM" id="Coils"/>
    </source>
</evidence>
<evidence type="ECO:0000313" key="9">
    <source>
        <dbReference type="EMBL" id="KAJ3123694.1"/>
    </source>
</evidence>
<keyword evidence="3" id="KW-0969">Cilium</keyword>